<evidence type="ECO:0000313" key="2">
    <source>
        <dbReference type="EMBL" id="CDN88538.1"/>
    </source>
</evidence>
<name>A0A1L1PES7_HYDIT</name>
<keyword evidence="3" id="KW-1185">Reference proteome</keyword>
<feature type="coiled-coil region" evidence="1">
    <location>
        <begin position="93"/>
        <end position="149"/>
    </location>
</feature>
<accession>A0A1L1PES7</accession>
<protein>
    <submittedName>
        <fullName evidence="2">Uncharacterized protein</fullName>
    </submittedName>
</protein>
<proteinExistence type="predicted"/>
<sequence length="204" mass="22591">MAQAREPNAVRMDKAADGYAKAWGSFVKKCLVPVDGVHGLSNHQRLVKDWWTGLLPKASYDPATHNADADMPLAYLEPGDFVKVFVTEWPRKLEERRQELKDLLLQKDRLKNRGADAHQRINVLIQQAANSLQQDLDRYSAQVNALATRLIDQKGFPGGVPASFSLATSDAGKSLQALGEALKAPMARAYRLVQDARERSVLAS</sequence>
<gene>
    <name evidence="2" type="ORF">BN948_02973</name>
</gene>
<dbReference type="EMBL" id="CCAE010000025">
    <property type="protein sequence ID" value="CDN88538.1"/>
    <property type="molecule type" value="Genomic_DNA"/>
</dbReference>
<reference evidence="3" key="2">
    <citation type="submission" date="2014-11" db="EMBL/GenBank/DDBJ databases">
        <title>Draft genome sequence of Hydrogenophaga intermedia S1.</title>
        <authorList>
            <person name="Gan H.M."/>
            <person name="Chew T.H."/>
            <person name="Stolz A."/>
        </authorList>
    </citation>
    <scope>NUCLEOTIDE SEQUENCE [LARGE SCALE GENOMIC DNA]</scope>
    <source>
        <strain evidence="3">S1</strain>
    </source>
</reference>
<reference evidence="3" key="1">
    <citation type="submission" date="2014-02" db="EMBL/GenBank/DDBJ databases">
        <authorList>
            <person name="Gan H."/>
        </authorList>
    </citation>
    <scope>NUCLEOTIDE SEQUENCE [LARGE SCALE GENOMIC DNA]</scope>
    <source>
        <strain evidence="3">S1</strain>
    </source>
</reference>
<dbReference type="Proteomes" id="UP000028878">
    <property type="component" value="Unassembled WGS sequence"/>
</dbReference>
<evidence type="ECO:0000256" key="1">
    <source>
        <dbReference type="SAM" id="Coils"/>
    </source>
</evidence>
<evidence type="ECO:0000313" key="3">
    <source>
        <dbReference type="Proteomes" id="UP000028878"/>
    </source>
</evidence>
<organism evidence="2 3">
    <name type="scientific">Hydrogenophaga intermedia</name>
    <dbReference type="NCBI Taxonomy" id="65786"/>
    <lineage>
        <taxon>Bacteria</taxon>
        <taxon>Pseudomonadati</taxon>
        <taxon>Pseudomonadota</taxon>
        <taxon>Betaproteobacteria</taxon>
        <taxon>Burkholderiales</taxon>
        <taxon>Comamonadaceae</taxon>
        <taxon>Hydrogenophaga</taxon>
    </lineage>
</organism>
<dbReference type="AlphaFoldDB" id="A0A1L1PES7"/>
<keyword evidence="1" id="KW-0175">Coiled coil</keyword>